<reference evidence="2" key="1">
    <citation type="journal article" date="2019" name="Int. J. Syst. Evol. Microbiol.">
        <title>The Global Catalogue of Microorganisms (GCM) 10K type strain sequencing project: providing services to taxonomists for standard genome sequencing and annotation.</title>
        <authorList>
            <consortium name="The Broad Institute Genomics Platform"/>
            <consortium name="The Broad Institute Genome Sequencing Center for Infectious Disease"/>
            <person name="Wu L."/>
            <person name="Ma J."/>
        </authorList>
    </citation>
    <scope>NUCLEOTIDE SEQUENCE [LARGE SCALE GENOMIC DNA]</scope>
    <source>
        <strain evidence="2">JCM 17342</strain>
    </source>
</reference>
<organism evidence="1 2">
    <name type="scientific">Allokutzneria multivorans</name>
    <dbReference type="NCBI Taxonomy" id="1142134"/>
    <lineage>
        <taxon>Bacteria</taxon>
        <taxon>Bacillati</taxon>
        <taxon>Actinomycetota</taxon>
        <taxon>Actinomycetes</taxon>
        <taxon>Pseudonocardiales</taxon>
        <taxon>Pseudonocardiaceae</taxon>
        <taxon>Allokutzneria</taxon>
    </lineage>
</organism>
<evidence type="ECO:0000313" key="2">
    <source>
        <dbReference type="Proteomes" id="UP001501747"/>
    </source>
</evidence>
<comment type="caution">
    <text evidence="1">The sequence shown here is derived from an EMBL/GenBank/DDBJ whole genome shotgun (WGS) entry which is preliminary data.</text>
</comment>
<evidence type="ECO:0000313" key="1">
    <source>
        <dbReference type="EMBL" id="GAA3998025.1"/>
    </source>
</evidence>
<accession>A0ABP7RIJ3</accession>
<gene>
    <name evidence="1" type="ORF">GCM10022247_17700</name>
</gene>
<proteinExistence type="predicted"/>
<dbReference type="Proteomes" id="UP001501747">
    <property type="component" value="Unassembled WGS sequence"/>
</dbReference>
<keyword evidence="2" id="KW-1185">Reference proteome</keyword>
<name>A0ABP7RIJ3_9PSEU</name>
<protein>
    <submittedName>
        <fullName evidence="1">Uncharacterized protein</fullName>
    </submittedName>
</protein>
<dbReference type="EMBL" id="BAABAL010000005">
    <property type="protein sequence ID" value="GAA3998025.1"/>
    <property type="molecule type" value="Genomic_DNA"/>
</dbReference>
<sequence length="298" mass="33755">MRETVWASLLRFAKRDGNVVAACGGMGDSPGVSRVDIFADIVETGTVLGIDANLGPDVAADVFGANTGENRFSENFWHVYGFLEIFWLKRPGAPGYQGHHFTVQADRFGRLDARFISKAVRSRYGLSPFKRPLHFDDLKPELDRRGVSLVPTTRDDDYQTYLQPESGVTVMVLIDNGYYEYELGHISKIFSPIGYEHAETRQRQANAIEKAAEVANLQDWQPQRYEELREELPSADELVRECLDALPTSRSAALTRTNKLLIDVSLAHRHNISDPGLRAELDGFVEWRRRRARLMLPF</sequence>